<dbReference type="KEGG" id="paun:MJA45_04830"/>
<proteinExistence type="predicted"/>
<sequence length="192" mass="20932">MTDRKDQSMDALENRKLGYGIYGGVTPNDSAVQTELDSTRRNTDYSSEVDNFDQPEYRKETLATDVNADILNDDAVEQDASQGTEVDKDLGDLASFEEMPADEYLRRHRNAAETSEGVSRGQAYEEDRLREDNAPYSGLNDEDLVPETDAVADDNSPVDPVAPPQDVVHGTDLLNGAGAEEDPDTGSGSGRL</sequence>
<evidence type="ECO:0000313" key="3">
    <source>
        <dbReference type="Proteomes" id="UP001305702"/>
    </source>
</evidence>
<feature type="region of interest" description="Disordered" evidence="1">
    <location>
        <begin position="19"/>
        <end position="56"/>
    </location>
</feature>
<feature type="compositionally biased region" description="Polar residues" evidence="1">
    <location>
        <begin position="27"/>
        <end position="36"/>
    </location>
</feature>
<feature type="region of interest" description="Disordered" evidence="1">
    <location>
        <begin position="106"/>
        <end position="192"/>
    </location>
</feature>
<gene>
    <name evidence="2" type="ORF">MJA45_04830</name>
</gene>
<protein>
    <submittedName>
        <fullName evidence="2">Uncharacterized protein</fullName>
    </submittedName>
</protein>
<evidence type="ECO:0000256" key="1">
    <source>
        <dbReference type="SAM" id="MobiDB-lite"/>
    </source>
</evidence>
<name>A0AA96LJ11_9BACL</name>
<keyword evidence="3" id="KW-1185">Reference proteome</keyword>
<feature type="compositionally biased region" description="Acidic residues" evidence="1">
    <location>
        <begin position="140"/>
        <end position="152"/>
    </location>
</feature>
<dbReference type="Proteomes" id="UP001305702">
    <property type="component" value="Chromosome"/>
</dbReference>
<feature type="compositionally biased region" description="Basic and acidic residues" evidence="1">
    <location>
        <begin position="123"/>
        <end position="133"/>
    </location>
</feature>
<dbReference type="RefSeq" id="WP_315606154.1">
    <property type="nucleotide sequence ID" value="NZ_CP130318.1"/>
</dbReference>
<dbReference type="EMBL" id="CP130318">
    <property type="protein sequence ID" value="WNQ12377.1"/>
    <property type="molecule type" value="Genomic_DNA"/>
</dbReference>
<accession>A0AA96LJ11</accession>
<reference evidence="2 3" key="1">
    <citation type="submission" date="2022-02" db="EMBL/GenBank/DDBJ databases">
        <title>Paenibacillus sp. MBLB1776 Whole Genome Shotgun Sequencing.</title>
        <authorList>
            <person name="Hwang C.Y."/>
            <person name="Cho E.-S."/>
            <person name="Seo M.-J."/>
        </authorList>
    </citation>
    <scope>NUCLEOTIDE SEQUENCE [LARGE SCALE GENOMIC DNA]</scope>
    <source>
        <strain evidence="2 3">MBLB1776</strain>
    </source>
</reference>
<dbReference type="AlphaFoldDB" id="A0AA96LJ11"/>
<organism evidence="2 3">
    <name type="scientific">Paenibacillus aurantius</name>
    <dbReference type="NCBI Taxonomy" id="2918900"/>
    <lineage>
        <taxon>Bacteria</taxon>
        <taxon>Bacillati</taxon>
        <taxon>Bacillota</taxon>
        <taxon>Bacilli</taxon>
        <taxon>Bacillales</taxon>
        <taxon>Paenibacillaceae</taxon>
        <taxon>Paenibacillus</taxon>
    </lineage>
</organism>
<evidence type="ECO:0000313" key="2">
    <source>
        <dbReference type="EMBL" id="WNQ12377.1"/>
    </source>
</evidence>